<dbReference type="SUPFAM" id="SSF116734">
    <property type="entry name" value="DNA methylase specificity domain"/>
    <property type="match status" value="1"/>
</dbReference>
<evidence type="ECO:0000313" key="3">
    <source>
        <dbReference type="EMBL" id="VHO00586.1"/>
    </source>
</evidence>
<organism evidence="3 4">
    <name type="scientific">Lawsonella clevelandensis</name>
    <dbReference type="NCBI Taxonomy" id="1528099"/>
    <lineage>
        <taxon>Bacteria</taxon>
        <taxon>Bacillati</taxon>
        <taxon>Actinomycetota</taxon>
        <taxon>Actinomycetes</taxon>
        <taxon>Mycobacteriales</taxon>
        <taxon>Lawsonellaceae</taxon>
        <taxon>Lawsonella</taxon>
    </lineage>
</organism>
<dbReference type="EMBL" id="LR584267">
    <property type="protein sequence ID" value="VHO00586.1"/>
    <property type="molecule type" value="Genomic_DNA"/>
</dbReference>
<evidence type="ECO:0000313" key="4">
    <source>
        <dbReference type="Proteomes" id="UP000324288"/>
    </source>
</evidence>
<proteinExistence type="predicted"/>
<gene>
    <name evidence="3" type="ORF">LC603019_00870</name>
</gene>
<evidence type="ECO:0000256" key="1">
    <source>
        <dbReference type="ARBA" id="ARBA00022747"/>
    </source>
</evidence>
<dbReference type="REBASE" id="370985">
    <property type="entry name" value="S.Lcl3019ORF871P"/>
</dbReference>
<dbReference type="InterPro" id="IPR044946">
    <property type="entry name" value="Restrct_endonuc_typeI_TRD_sf"/>
</dbReference>
<dbReference type="AlphaFoldDB" id="A0A5E3ZWX3"/>
<keyword evidence="1" id="KW-0680">Restriction system</keyword>
<sequence>MGEKELIPAIRFKGFTDPWEQRKISNYLQESKIEGGSGDVAQKLTVKLWGKGVVKKNDYGGSKSTKYFRREAGQFIYSKLDFLNGAFGVIPNELAGYESTADLPAFDVTSLNAKYLLLFVSQEKFYIKQGMIADGSRKAKRIHVGTFLTMPVLVPTLEEQNVIVATFNELESLIALHQRKLTVRANLLFRWGL</sequence>
<protein>
    <recommendedName>
        <fullName evidence="5">Type I restriction modification DNA specificity domain-containing protein</fullName>
    </recommendedName>
</protein>
<keyword evidence="2" id="KW-0238">DNA-binding</keyword>
<reference evidence="3 4" key="1">
    <citation type="submission" date="2019-04" db="EMBL/GenBank/DDBJ databases">
        <authorList>
            <person name="Seth-Smith MB H."/>
            <person name="Seth-Smith H."/>
        </authorList>
    </citation>
    <scope>NUCLEOTIDE SEQUENCE [LARGE SCALE GENOMIC DNA]</scope>
    <source>
        <strain evidence="3">USB-603019</strain>
    </source>
</reference>
<dbReference type="Proteomes" id="UP000324288">
    <property type="component" value="Chromosome"/>
</dbReference>
<name>A0A5E3ZWX3_9ACTN</name>
<dbReference type="Gene3D" id="3.90.220.20">
    <property type="entry name" value="DNA methylase specificity domains"/>
    <property type="match status" value="1"/>
</dbReference>
<keyword evidence="4" id="KW-1185">Reference proteome</keyword>
<dbReference type="RefSeq" id="WP_148417632.1">
    <property type="nucleotide sequence ID" value="NZ_LR584267.1"/>
</dbReference>
<evidence type="ECO:0000256" key="2">
    <source>
        <dbReference type="ARBA" id="ARBA00023125"/>
    </source>
</evidence>
<evidence type="ECO:0008006" key="5">
    <source>
        <dbReference type="Google" id="ProtNLM"/>
    </source>
</evidence>
<accession>A0A5E3ZWX3</accession>
<dbReference type="GO" id="GO:0009307">
    <property type="term" value="P:DNA restriction-modification system"/>
    <property type="evidence" value="ECO:0007669"/>
    <property type="project" value="UniProtKB-KW"/>
</dbReference>
<dbReference type="GO" id="GO:0003677">
    <property type="term" value="F:DNA binding"/>
    <property type="evidence" value="ECO:0007669"/>
    <property type="project" value="UniProtKB-KW"/>
</dbReference>